<accession>A0AAD8ZT47</accession>
<dbReference type="InterPro" id="IPR042201">
    <property type="entry name" value="FH2_Formin_sf"/>
</dbReference>
<feature type="non-terminal residue" evidence="3">
    <location>
        <position position="1011"/>
    </location>
</feature>
<feature type="region of interest" description="Disordered" evidence="1">
    <location>
        <begin position="622"/>
        <end position="653"/>
    </location>
</feature>
<evidence type="ECO:0000313" key="3">
    <source>
        <dbReference type="EMBL" id="KAK1804176.1"/>
    </source>
</evidence>
<name>A0AAD8ZT47_9TELE</name>
<keyword evidence="4" id="KW-1185">Reference proteome</keyword>
<feature type="region of interest" description="Disordered" evidence="1">
    <location>
        <begin position="159"/>
        <end position="180"/>
    </location>
</feature>
<feature type="compositionally biased region" description="Polar residues" evidence="1">
    <location>
        <begin position="881"/>
        <end position="890"/>
    </location>
</feature>
<evidence type="ECO:0000259" key="2">
    <source>
        <dbReference type="PROSITE" id="PS51444"/>
    </source>
</evidence>
<protein>
    <recommendedName>
        <fullName evidence="2">FH2 domain-containing protein</fullName>
    </recommendedName>
</protein>
<dbReference type="PANTHER" id="PTHR46345:SF10">
    <property type="entry name" value="FORMIN-J"/>
    <property type="match status" value="1"/>
</dbReference>
<dbReference type="Proteomes" id="UP001239994">
    <property type="component" value="Unassembled WGS sequence"/>
</dbReference>
<gene>
    <name evidence="3" type="ORF">P4O66_020213</name>
</gene>
<feature type="compositionally biased region" description="Basic and acidic residues" evidence="1">
    <location>
        <begin position="910"/>
        <end position="923"/>
    </location>
</feature>
<reference evidence="3" key="1">
    <citation type="submission" date="2023-03" db="EMBL/GenBank/DDBJ databases">
        <title>Electrophorus voltai genome.</title>
        <authorList>
            <person name="Bian C."/>
        </authorList>
    </citation>
    <scope>NUCLEOTIDE SEQUENCE</scope>
    <source>
        <strain evidence="3">CB-2022</strain>
        <tissue evidence="3">Muscle</tissue>
    </source>
</reference>
<evidence type="ECO:0000256" key="1">
    <source>
        <dbReference type="SAM" id="MobiDB-lite"/>
    </source>
</evidence>
<feature type="region of interest" description="Disordered" evidence="1">
    <location>
        <begin position="910"/>
        <end position="930"/>
    </location>
</feature>
<feature type="compositionally biased region" description="Polar residues" evidence="1">
    <location>
        <begin position="1002"/>
        <end position="1011"/>
    </location>
</feature>
<dbReference type="SUPFAM" id="SSF101447">
    <property type="entry name" value="Formin homology 2 domain (FH2 domain)"/>
    <property type="match status" value="1"/>
</dbReference>
<feature type="region of interest" description="Disordered" evidence="1">
    <location>
        <begin position="69"/>
        <end position="94"/>
    </location>
</feature>
<dbReference type="AlphaFoldDB" id="A0AAD8ZT47"/>
<dbReference type="PANTHER" id="PTHR46345">
    <property type="entry name" value="INVERTED FORMIN-2"/>
    <property type="match status" value="1"/>
</dbReference>
<feature type="domain" description="FH2" evidence="2">
    <location>
        <begin position="96"/>
        <end position="496"/>
    </location>
</feature>
<dbReference type="Pfam" id="PF02181">
    <property type="entry name" value="FH2"/>
    <property type="match status" value="1"/>
</dbReference>
<feature type="compositionally biased region" description="Low complexity" evidence="1">
    <location>
        <begin position="861"/>
        <end position="880"/>
    </location>
</feature>
<feature type="region of interest" description="Disordered" evidence="1">
    <location>
        <begin position="796"/>
        <end position="895"/>
    </location>
</feature>
<feature type="region of interest" description="Disordered" evidence="1">
    <location>
        <begin position="978"/>
        <end position="1011"/>
    </location>
</feature>
<dbReference type="SMART" id="SM00498">
    <property type="entry name" value="FH2"/>
    <property type="match status" value="1"/>
</dbReference>
<dbReference type="EMBL" id="JAROKS010000004">
    <property type="protein sequence ID" value="KAK1804176.1"/>
    <property type="molecule type" value="Genomic_DNA"/>
</dbReference>
<proteinExistence type="predicted"/>
<sequence length="1011" mass="112015">KHQKSNRRQAWRKGCIKLTSGYRLLCESFRLCLTSMRIPLHVDTKDSWAFHGSLLGRAGSQASVVRAMDTAPVPPPPILPPPPPPPPLPAPTAALSRLGPARRHRLRNLNWESIPKERVVGRRSVWSGSLGSDDDDDFPIDLRSLDELFGQKDACKPERADSLKRSLRHSGSPQESAADKVSLLDSKRSMNLGIFLRQFKIAVREIVADVQMGCGERYGAEKLTELCKLLPDSEEEARLKGFNGERIMLGEPDLFMLLLVEVPNFRLRLDAMILQQEFDPAVTSLCVAARCLGEAARELLSCHKLHSILRLVLKAGNYMNAGGYAGNAAGFRIASLLKLADTKANKPGMDLLHFVAMEAVKKDEDLLTFPSHLNHVSPASRLSEESVLEDLSRLRSRVAALRISAQAQAEIKQQTRLFLEVADVRLKEAQAEIDGLRKTSQALVEFFCEDESSFKLEEACRIFHCFCHRFQRAVRENTERERQEQRRVARERESMEKLRLRAAYSSLDESDDLERTLTRNLSYTWSRRSLRKHKQQVPNLKEKSLDSQQSFESAGQDLSQVLSSEGCNGSFMLSRYVLIKDCNNAASGKSGIKMHATLEDYAFRGDPLYSLHGHMVVSPRNMKSQDASSRLGPEGVPSDSPEESDIAKQKEPMNASCLTQLSKVLKVETQVHTTSEKLTQVMPDTTAKTEKPDYVDAAEASPPQLLSETRMALKVDTEMPSRPMAELWLGSCLPQATPQLAQELNPTCLGIDRAYPRLGETVECHTLVKGLRSYEAFTPSGVRPAPSHCSKWRKELEAEERDVASSPQPKEDPRALKALTRGPTKRGLATRSAPSSSTGIPKVHAKAELGLVEGPPTSRASRLTPARPSSTRTTPSTRPTGIQSELTRTSSVRDKTGTQVDLLGKQDRQLAEKAGRDKDRVLPGREPFFRGSPLRVSKRLAPVSESQNSCQPRTVHSPTAATNAKTIRTAVINAAKNKTTKNAEAASPKAMPGTRGVGTKIPRSTTQPMWR</sequence>
<dbReference type="InterPro" id="IPR015425">
    <property type="entry name" value="FH2_Formin"/>
</dbReference>
<dbReference type="Gene3D" id="1.20.58.2220">
    <property type="entry name" value="Formin, FH2 domain"/>
    <property type="match status" value="1"/>
</dbReference>
<dbReference type="PROSITE" id="PS51444">
    <property type="entry name" value="FH2"/>
    <property type="match status" value="1"/>
</dbReference>
<comment type="caution">
    <text evidence="3">The sequence shown here is derived from an EMBL/GenBank/DDBJ whole genome shotgun (WGS) entry which is preliminary data.</text>
</comment>
<organism evidence="3 4">
    <name type="scientific">Electrophorus voltai</name>
    <dbReference type="NCBI Taxonomy" id="2609070"/>
    <lineage>
        <taxon>Eukaryota</taxon>
        <taxon>Metazoa</taxon>
        <taxon>Chordata</taxon>
        <taxon>Craniata</taxon>
        <taxon>Vertebrata</taxon>
        <taxon>Euteleostomi</taxon>
        <taxon>Actinopterygii</taxon>
        <taxon>Neopterygii</taxon>
        <taxon>Teleostei</taxon>
        <taxon>Ostariophysi</taxon>
        <taxon>Gymnotiformes</taxon>
        <taxon>Gymnotoidei</taxon>
        <taxon>Gymnotidae</taxon>
        <taxon>Electrophorus</taxon>
    </lineage>
</organism>
<evidence type="ECO:0000313" key="4">
    <source>
        <dbReference type="Proteomes" id="UP001239994"/>
    </source>
</evidence>
<feature type="compositionally biased region" description="Pro residues" evidence="1">
    <location>
        <begin position="72"/>
        <end position="90"/>
    </location>
</feature>